<dbReference type="EMBL" id="BPVZ01000081">
    <property type="protein sequence ID" value="GKV28888.1"/>
    <property type="molecule type" value="Genomic_DNA"/>
</dbReference>
<keyword evidence="1" id="KW-1133">Transmembrane helix</keyword>
<gene>
    <name evidence="2" type="ORF">SLEP1_g37876</name>
</gene>
<keyword evidence="3" id="KW-1185">Reference proteome</keyword>
<keyword evidence="1" id="KW-0472">Membrane</keyword>
<protein>
    <submittedName>
        <fullName evidence="2">Uncharacterized protein</fullName>
    </submittedName>
</protein>
<evidence type="ECO:0000313" key="3">
    <source>
        <dbReference type="Proteomes" id="UP001054252"/>
    </source>
</evidence>
<feature type="transmembrane region" description="Helical" evidence="1">
    <location>
        <begin position="20"/>
        <end position="39"/>
    </location>
</feature>
<organism evidence="2 3">
    <name type="scientific">Rubroshorea leprosula</name>
    <dbReference type="NCBI Taxonomy" id="152421"/>
    <lineage>
        <taxon>Eukaryota</taxon>
        <taxon>Viridiplantae</taxon>
        <taxon>Streptophyta</taxon>
        <taxon>Embryophyta</taxon>
        <taxon>Tracheophyta</taxon>
        <taxon>Spermatophyta</taxon>
        <taxon>Magnoliopsida</taxon>
        <taxon>eudicotyledons</taxon>
        <taxon>Gunneridae</taxon>
        <taxon>Pentapetalae</taxon>
        <taxon>rosids</taxon>
        <taxon>malvids</taxon>
        <taxon>Malvales</taxon>
        <taxon>Dipterocarpaceae</taxon>
        <taxon>Rubroshorea</taxon>
    </lineage>
</organism>
<reference evidence="2 3" key="1">
    <citation type="journal article" date="2021" name="Commun. Biol.">
        <title>The genome of Shorea leprosula (Dipterocarpaceae) highlights the ecological relevance of drought in aseasonal tropical rainforests.</title>
        <authorList>
            <person name="Ng K.K.S."/>
            <person name="Kobayashi M.J."/>
            <person name="Fawcett J.A."/>
            <person name="Hatakeyama M."/>
            <person name="Paape T."/>
            <person name="Ng C.H."/>
            <person name="Ang C.C."/>
            <person name="Tnah L.H."/>
            <person name="Lee C.T."/>
            <person name="Nishiyama T."/>
            <person name="Sese J."/>
            <person name="O'Brien M.J."/>
            <person name="Copetti D."/>
            <person name="Mohd Noor M.I."/>
            <person name="Ong R.C."/>
            <person name="Putra M."/>
            <person name="Sireger I.Z."/>
            <person name="Indrioko S."/>
            <person name="Kosugi Y."/>
            <person name="Izuno A."/>
            <person name="Isagi Y."/>
            <person name="Lee S.L."/>
            <person name="Shimizu K.K."/>
        </authorList>
    </citation>
    <scope>NUCLEOTIDE SEQUENCE [LARGE SCALE GENOMIC DNA]</scope>
    <source>
        <strain evidence="2">214</strain>
    </source>
</reference>
<keyword evidence="1" id="KW-0812">Transmembrane</keyword>
<evidence type="ECO:0000256" key="1">
    <source>
        <dbReference type="SAM" id="Phobius"/>
    </source>
</evidence>
<comment type="caution">
    <text evidence="2">The sequence shown here is derived from an EMBL/GenBank/DDBJ whole genome shotgun (WGS) entry which is preliminary data.</text>
</comment>
<proteinExistence type="predicted"/>
<dbReference type="AlphaFoldDB" id="A0AAV5KWG1"/>
<sequence length="44" mass="5259">MASPPFILKPVYIFPSHRWSFLALAFEFAYTFLILKLCIRILQR</sequence>
<evidence type="ECO:0000313" key="2">
    <source>
        <dbReference type="EMBL" id="GKV28888.1"/>
    </source>
</evidence>
<dbReference type="Proteomes" id="UP001054252">
    <property type="component" value="Unassembled WGS sequence"/>
</dbReference>
<accession>A0AAV5KWG1</accession>
<name>A0AAV5KWG1_9ROSI</name>